<comment type="similarity">
    <text evidence="1">Belongs to the acetyl-CoA hydrolase/transferase family.</text>
</comment>
<evidence type="ECO:0000259" key="3">
    <source>
        <dbReference type="Pfam" id="PF02550"/>
    </source>
</evidence>
<dbReference type="AlphaFoldDB" id="A0A7V3RHG7"/>
<dbReference type="GO" id="GO:0006083">
    <property type="term" value="P:acetate metabolic process"/>
    <property type="evidence" value="ECO:0007669"/>
    <property type="project" value="InterPro"/>
</dbReference>
<sequence>MNWFDEYKKKKCSIEEAVSVVKSNDRIYISGNAATPMTLMQALAMRKDELFNVEVVHVLLFGDDPLSKPGMEGHFRHNSLFVGPGDRAAVNDGRADYIPIFLYEIPDLFYSGLLPLDVAFLHLSPPDEHGFMSFGVECLASKAAAETAKIVVAQVNEKMPRTLGDSFIHISRVHKIVEVNTDLPELESPPFTDVERKIGQYIADLVEDGSTLQLGIGGIPNAALKAMFNKRDLGVHTEMVSDSIMEAIEAGVITGAKKTLHPYKVVATFYLGSRRLYEFIDNNPIFETHPTNYTNHPTVVARNDKMVAINSAIEVDITGQVCSDSIGTKIYSGFGGQVDFIRGAAQSKGGKPIIALPSTAKNDTVSKIVPTLQVGAGVVTTRADVHYVVTEYGVAYLHGKNLRQRAEALINIAHPKFRPWLEEEAKKRKLL</sequence>
<proteinExistence type="inferred from homology"/>
<dbReference type="EMBL" id="DTOZ01000098">
    <property type="protein sequence ID" value="HGE78111.1"/>
    <property type="molecule type" value="Genomic_DNA"/>
</dbReference>
<dbReference type="Gene3D" id="3.30.750.70">
    <property type="entry name" value="4-hydroxybutyrate coenzyme like domains"/>
    <property type="match status" value="1"/>
</dbReference>
<keyword evidence="5" id="KW-0378">Hydrolase</keyword>
<comment type="caution">
    <text evidence="5">The sequence shown here is derived from an EMBL/GenBank/DDBJ whole genome shotgun (WGS) entry which is preliminary data.</text>
</comment>
<dbReference type="Pfam" id="PF02550">
    <property type="entry name" value="AcetylCoA_hydro"/>
    <property type="match status" value="1"/>
</dbReference>
<dbReference type="InterPro" id="IPR003702">
    <property type="entry name" value="ActCoA_hydro_N"/>
</dbReference>
<keyword evidence="2 5" id="KW-0808">Transferase</keyword>
<protein>
    <submittedName>
        <fullName evidence="5">Acetyl-CoA hydrolase/transferase family protein</fullName>
    </submittedName>
</protein>
<evidence type="ECO:0000259" key="4">
    <source>
        <dbReference type="Pfam" id="PF13336"/>
    </source>
</evidence>
<dbReference type="InterPro" id="IPR037171">
    <property type="entry name" value="NagB/RpiA_transferase-like"/>
</dbReference>
<dbReference type="GO" id="GO:0016787">
    <property type="term" value="F:hydrolase activity"/>
    <property type="evidence" value="ECO:0007669"/>
    <property type="project" value="UniProtKB-KW"/>
</dbReference>
<gene>
    <name evidence="5" type="ORF">ENX68_03815</name>
</gene>
<dbReference type="GO" id="GO:0008775">
    <property type="term" value="F:acetate CoA-transferase activity"/>
    <property type="evidence" value="ECO:0007669"/>
    <property type="project" value="InterPro"/>
</dbReference>
<dbReference type="SUPFAM" id="SSF100950">
    <property type="entry name" value="NagB/RpiA/CoA transferase-like"/>
    <property type="match status" value="2"/>
</dbReference>
<dbReference type="Pfam" id="PF13336">
    <property type="entry name" value="AcetylCoA_hyd_C"/>
    <property type="match status" value="1"/>
</dbReference>
<evidence type="ECO:0000256" key="2">
    <source>
        <dbReference type="ARBA" id="ARBA00022679"/>
    </source>
</evidence>
<feature type="domain" description="Acetyl-CoA hydrolase/transferase C-terminal" evidence="4">
    <location>
        <begin position="272"/>
        <end position="425"/>
    </location>
</feature>
<feature type="domain" description="Acetyl-CoA hydrolase/transferase N-terminal" evidence="3">
    <location>
        <begin position="6"/>
        <end position="180"/>
    </location>
</feature>
<name>A0A7V3RHG7_UNCW3</name>
<organism evidence="5">
    <name type="scientific">candidate division WOR-3 bacterium</name>
    <dbReference type="NCBI Taxonomy" id="2052148"/>
    <lineage>
        <taxon>Bacteria</taxon>
        <taxon>Bacteria division WOR-3</taxon>
    </lineage>
</organism>
<evidence type="ECO:0000313" key="5">
    <source>
        <dbReference type="EMBL" id="HGE78111.1"/>
    </source>
</evidence>
<dbReference type="InterPro" id="IPR046433">
    <property type="entry name" value="ActCoA_hydro"/>
</dbReference>
<dbReference type="InterPro" id="IPR026888">
    <property type="entry name" value="AcetylCoA_hyd_C"/>
</dbReference>
<dbReference type="Gene3D" id="3.40.1080.10">
    <property type="entry name" value="Glutaconate Coenzyme A-transferase"/>
    <property type="match status" value="1"/>
</dbReference>
<dbReference type="PANTHER" id="PTHR21432:SF20">
    <property type="entry name" value="ACETYL-COA HYDROLASE"/>
    <property type="match status" value="1"/>
</dbReference>
<dbReference type="Gene3D" id="3.40.1080.20">
    <property type="entry name" value="Acetyl-CoA hydrolase/transferase C-terminal domain"/>
    <property type="match status" value="1"/>
</dbReference>
<accession>A0A7V3RHG7</accession>
<reference evidence="5" key="1">
    <citation type="journal article" date="2020" name="mSystems">
        <title>Genome- and Community-Level Interaction Insights into Carbon Utilization and Element Cycling Functions of Hydrothermarchaeota in Hydrothermal Sediment.</title>
        <authorList>
            <person name="Zhou Z."/>
            <person name="Liu Y."/>
            <person name="Xu W."/>
            <person name="Pan J."/>
            <person name="Luo Z.H."/>
            <person name="Li M."/>
        </authorList>
    </citation>
    <scope>NUCLEOTIDE SEQUENCE [LARGE SCALE GENOMIC DNA]</scope>
    <source>
        <strain evidence="5">SpSt-961</strain>
    </source>
</reference>
<dbReference type="PANTHER" id="PTHR21432">
    <property type="entry name" value="ACETYL-COA HYDROLASE-RELATED"/>
    <property type="match status" value="1"/>
</dbReference>
<dbReference type="InterPro" id="IPR038460">
    <property type="entry name" value="AcetylCoA_hyd_C_sf"/>
</dbReference>
<evidence type="ECO:0000256" key="1">
    <source>
        <dbReference type="ARBA" id="ARBA00009632"/>
    </source>
</evidence>